<evidence type="ECO:0000256" key="3">
    <source>
        <dbReference type="ARBA" id="ARBA00022642"/>
    </source>
</evidence>
<dbReference type="NCBIfam" id="TIGR00125">
    <property type="entry name" value="cyt_tran_rel"/>
    <property type="match status" value="1"/>
</dbReference>
<evidence type="ECO:0000256" key="8">
    <source>
        <dbReference type="ARBA" id="ARBA00023027"/>
    </source>
</evidence>
<evidence type="ECO:0000313" key="13">
    <source>
        <dbReference type="Proteomes" id="UP000032250"/>
    </source>
</evidence>
<evidence type="ECO:0000259" key="11">
    <source>
        <dbReference type="Pfam" id="PF01467"/>
    </source>
</evidence>
<organism evidence="12 13">
    <name type="scientific">Clostridium botulinum B2 450</name>
    <dbReference type="NCBI Taxonomy" id="1379739"/>
    <lineage>
        <taxon>Bacteria</taxon>
        <taxon>Bacillati</taxon>
        <taxon>Bacillota</taxon>
        <taxon>Clostridia</taxon>
        <taxon>Eubacteriales</taxon>
        <taxon>Clostridiaceae</taxon>
        <taxon>Clostridium</taxon>
    </lineage>
</organism>
<dbReference type="CDD" id="cd02165">
    <property type="entry name" value="NMNAT"/>
    <property type="match status" value="1"/>
</dbReference>
<dbReference type="PANTHER" id="PTHR39321:SF3">
    <property type="entry name" value="PHOSPHOPANTETHEINE ADENYLYLTRANSFERASE"/>
    <property type="match status" value="1"/>
</dbReference>
<keyword evidence="8 10" id="KW-0520">NAD</keyword>
<evidence type="ECO:0000256" key="6">
    <source>
        <dbReference type="ARBA" id="ARBA00022741"/>
    </source>
</evidence>
<evidence type="ECO:0000256" key="7">
    <source>
        <dbReference type="ARBA" id="ARBA00022840"/>
    </source>
</evidence>
<dbReference type="PATRIC" id="fig|1379739.3.peg.3337"/>
<dbReference type="OrthoDB" id="5295945at2"/>
<dbReference type="AlphaFoldDB" id="A0A0D1BWK2"/>
<dbReference type="HOGENOM" id="CLU_069765_0_1_9"/>
<dbReference type="Gene3D" id="3.40.50.620">
    <property type="entry name" value="HUPs"/>
    <property type="match status" value="1"/>
</dbReference>
<dbReference type="Proteomes" id="UP000032250">
    <property type="component" value="Unassembled WGS sequence"/>
</dbReference>
<comment type="catalytic activity">
    <reaction evidence="9 10">
        <text>nicotinate beta-D-ribonucleotide + ATP + H(+) = deamido-NAD(+) + diphosphate</text>
        <dbReference type="Rhea" id="RHEA:22860"/>
        <dbReference type="ChEBI" id="CHEBI:15378"/>
        <dbReference type="ChEBI" id="CHEBI:30616"/>
        <dbReference type="ChEBI" id="CHEBI:33019"/>
        <dbReference type="ChEBI" id="CHEBI:57502"/>
        <dbReference type="ChEBI" id="CHEBI:58437"/>
        <dbReference type="EC" id="2.7.7.18"/>
    </reaction>
</comment>
<evidence type="ECO:0000313" key="12">
    <source>
        <dbReference type="EMBL" id="KIS24770.1"/>
    </source>
</evidence>
<reference evidence="12 13" key="1">
    <citation type="submission" date="2014-06" db="EMBL/GenBank/DDBJ databases">
        <title>Genome characterization of distinct group I Clostridium botulinum lineages.</title>
        <authorList>
            <person name="Giordani F."/>
            <person name="Anselmo A."/>
            <person name="Fillo S."/>
            <person name="Palozzi A.M."/>
            <person name="Fortunato A."/>
            <person name="Gentile B."/>
            <person name="Ciammaruconi A."/>
            <person name="Anniballi F."/>
            <person name="De Medici D."/>
            <person name="Lista F."/>
        </authorList>
    </citation>
    <scope>NUCLEOTIDE SEQUENCE [LARGE SCALE GENOMIC DNA]</scope>
    <source>
        <strain evidence="12 13">B2 450</strain>
    </source>
</reference>
<comment type="function">
    <text evidence="1 10">Catalyzes the reversible adenylation of nicotinate mononucleotide (NaMN) to nicotinic acid adenine dinucleotide (NaAD).</text>
</comment>
<proteinExistence type="inferred from homology"/>
<dbReference type="InterPro" id="IPR005248">
    <property type="entry name" value="NadD/NMNAT"/>
</dbReference>
<dbReference type="NCBIfam" id="NF000840">
    <property type="entry name" value="PRK00071.1-3"/>
    <property type="match status" value="1"/>
</dbReference>
<evidence type="ECO:0000256" key="5">
    <source>
        <dbReference type="ARBA" id="ARBA00022695"/>
    </source>
</evidence>
<keyword evidence="4 10" id="KW-0808">Transferase</keyword>
<gene>
    <name evidence="10" type="primary">nadD</name>
    <name evidence="12" type="ORF">N495_14710</name>
</gene>
<evidence type="ECO:0000256" key="1">
    <source>
        <dbReference type="ARBA" id="ARBA00002324"/>
    </source>
</evidence>
<dbReference type="NCBIfam" id="TIGR00482">
    <property type="entry name" value="nicotinate (nicotinamide) nucleotide adenylyltransferase"/>
    <property type="match status" value="1"/>
</dbReference>
<keyword evidence="3 10" id="KW-0662">Pyridine nucleotide biosynthesis</keyword>
<protein>
    <recommendedName>
        <fullName evidence="10">Probable nicotinate-nucleotide adenylyltransferase</fullName>
        <ecNumber evidence="10">2.7.7.18</ecNumber>
    </recommendedName>
    <alternativeName>
        <fullName evidence="10">Deamido-NAD(+) diphosphorylase</fullName>
    </alternativeName>
    <alternativeName>
        <fullName evidence="10">Deamido-NAD(+) pyrophosphorylase</fullName>
    </alternativeName>
    <alternativeName>
        <fullName evidence="10">Nicotinate mononucleotide adenylyltransferase</fullName>
        <shortName evidence="10">NaMN adenylyltransferase</shortName>
    </alternativeName>
</protein>
<dbReference type="EC" id="2.7.7.18" evidence="10"/>
<dbReference type="EMBL" id="JXSU01000007">
    <property type="protein sequence ID" value="KIS24770.1"/>
    <property type="molecule type" value="Genomic_DNA"/>
</dbReference>
<evidence type="ECO:0000256" key="10">
    <source>
        <dbReference type="HAMAP-Rule" id="MF_00244"/>
    </source>
</evidence>
<dbReference type="UniPathway" id="UPA00253">
    <property type="reaction ID" value="UER00332"/>
</dbReference>
<comment type="caution">
    <text evidence="12">The sequence shown here is derived from an EMBL/GenBank/DDBJ whole genome shotgun (WGS) entry which is preliminary data.</text>
</comment>
<name>A0A0D1BWK2_CLOBO</name>
<accession>A0A0D1BWK2</accession>
<keyword evidence="6 10" id="KW-0547">Nucleotide-binding</keyword>
<sequence length="201" mass="23911">MINKAILGGTFDPIHNAHINVAYEALERFNLQEVIFMPAGNPPHKINLKKTPAYIRYEMVKIAIEKERRFSISDFEIKAEGLSYTYKTLKHFKEKEPETNWYFITGEDCLSYLEHWKHINEILNMCNFVIFSREGFKKREEIIKKKKSILAKYGKKILFMDASILDISSTKIRNRIKERKEVSFYIPDEVYKFILKNNLYK</sequence>
<comment type="pathway">
    <text evidence="2 10">Cofactor biosynthesis; NAD(+) biosynthesis; deamido-NAD(+) from nicotinate D-ribonucleotide: step 1/1.</text>
</comment>
<dbReference type="SUPFAM" id="SSF52374">
    <property type="entry name" value="Nucleotidylyl transferase"/>
    <property type="match status" value="1"/>
</dbReference>
<dbReference type="GO" id="GO:0009435">
    <property type="term" value="P:NAD+ biosynthetic process"/>
    <property type="evidence" value="ECO:0007669"/>
    <property type="project" value="UniProtKB-UniRule"/>
</dbReference>
<feature type="domain" description="Cytidyltransferase-like" evidence="11">
    <location>
        <begin position="6"/>
        <end position="175"/>
    </location>
</feature>
<dbReference type="PANTHER" id="PTHR39321">
    <property type="entry name" value="NICOTINATE-NUCLEOTIDE ADENYLYLTRANSFERASE-RELATED"/>
    <property type="match status" value="1"/>
</dbReference>
<dbReference type="HAMAP" id="MF_00244">
    <property type="entry name" value="NaMN_adenylyltr"/>
    <property type="match status" value="1"/>
</dbReference>
<evidence type="ECO:0000256" key="4">
    <source>
        <dbReference type="ARBA" id="ARBA00022679"/>
    </source>
</evidence>
<evidence type="ECO:0000256" key="2">
    <source>
        <dbReference type="ARBA" id="ARBA00005019"/>
    </source>
</evidence>
<dbReference type="GO" id="GO:0005524">
    <property type="term" value="F:ATP binding"/>
    <property type="evidence" value="ECO:0007669"/>
    <property type="project" value="UniProtKB-KW"/>
</dbReference>
<comment type="similarity">
    <text evidence="10">Belongs to the NadD family.</text>
</comment>
<dbReference type="RefSeq" id="WP_003483921.1">
    <property type="nucleotide sequence ID" value="NZ_JXSU01000007.1"/>
</dbReference>
<dbReference type="InterPro" id="IPR014729">
    <property type="entry name" value="Rossmann-like_a/b/a_fold"/>
</dbReference>
<dbReference type="GO" id="GO:0004515">
    <property type="term" value="F:nicotinate-nucleotide adenylyltransferase activity"/>
    <property type="evidence" value="ECO:0007669"/>
    <property type="project" value="UniProtKB-UniRule"/>
</dbReference>
<dbReference type="InterPro" id="IPR004821">
    <property type="entry name" value="Cyt_trans-like"/>
</dbReference>
<dbReference type="Pfam" id="PF01467">
    <property type="entry name" value="CTP_transf_like"/>
    <property type="match status" value="1"/>
</dbReference>
<evidence type="ECO:0000256" key="9">
    <source>
        <dbReference type="ARBA" id="ARBA00048721"/>
    </source>
</evidence>
<keyword evidence="7 10" id="KW-0067">ATP-binding</keyword>
<keyword evidence="5 10" id="KW-0548">Nucleotidyltransferase</keyword>